<dbReference type="Gene3D" id="3.40.50.2300">
    <property type="match status" value="1"/>
</dbReference>
<feature type="modified residue" description="4-aspartylphosphate" evidence="3">
    <location>
        <position position="35"/>
    </location>
</feature>
<keyword evidence="2 6" id="KW-0238">DNA-binding</keyword>
<sequence length="182" mass="19184">MLLAQHPQLGELLEAGSVAEARRIERPDVALIILDVCMPGLNGLEGIALLRRQFPVASVLVLSGNDDFGWRTQAREKGADGFLSKAADADQISAAIDVLLSGEQSWSDPGNAEVTAAVPALTARQVEVLCLLAEGRSNKAIARELGMAENTVRVHVSAILAALGVSSRTEAAVVARVRGIIR</sequence>
<dbReference type="Pfam" id="PF00072">
    <property type="entry name" value="Response_reg"/>
    <property type="match status" value="1"/>
</dbReference>
<dbReference type="InterPro" id="IPR001789">
    <property type="entry name" value="Sig_transdc_resp-reg_receiver"/>
</dbReference>
<dbReference type="PROSITE" id="PS50043">
    <property type="entry name" value="HTH_LUXR_2"/>
    <property type="match status" value="1"/>
</dbReference>
<dbReference type="InterPro" id="IPR036388">
    <property type="entry name" value="WH-like_DNA-bd_sf"/>
</dbReference>
<accession>A0A2P4ES49</accession>
<keyword evidence="7" id="KW-1185">Reference proteome</keyword>
<dbReference type="EMBL" id="PPSK01000018">
    <property type="protein sequence ID" value="POB01807.1"/>
    <property type="molecule type" value="Genomic_DNA"/>
</dbReference>
<dbReference type="PANTHER" id="PTHR45566:SF2">
    <property type="entry name" value="NARL SUBFAMILY"/>
    <property type="match status" value="1"/>
</dbReference>
<dbReference type="GO" id="GO:0006355">
    <property type="term" value="P:regulation of DNA-templated transcription"/>
    <property type="evidence" value="ECO:0007669"/>
    <property type="project" value="InterPro"/>
</dbReference>
<evidence type="ECO:0000313" key="7">
    <source>
        <dbReference type="Proteomes" id="UP000243451"/>
    </source>
</evidence>
<dbReference type="SUPFAM" id="SSF52172">
    <property type="entry name" value="CheY-like"/>
    <property type="match status" value="1"/>
</dbReference>
<evidence type="ECO:0000256" key="3">
    <source>
        <dbReference type="PROSITE-ProRule" id="PRU00169"/>
    </source>
</evidence>
<dbReference type="OrthoDB" id="9796655at2"/>
<evidence type="ECO:0000259" key="5">
    <source>
        <dbReference type="PROSITE" id="PS50110"/>
    </source>
</evidence>
<reference evidence="6 7" key="1">
    <citation type="submission" date="2018-01" db="EMBL/GenBank/DDBJ databases">
        <title>Draft genome of the type strain Pseudomonas oceani DSM 100277 isolated from the deep water in Okinawa trough, northwestern Pacific Ocean.</title>
        <authorList>
            <person name="Gomila M."/>
            <person name="Mulet M."/>
            <person name="Garcia-Valdes E."/>
            <person name="Lalucat J."/>
        </authorList>
    </citation>
    <scope>NUCLEOTIDE SEQUENCE [LARGE SCALE GENOMIC DNA]</scope>
    <source>
        <strain evidence="6 7">DSM 100277</strain>
    </source>
</reference>
<evidence type="ECO:0000259" key="4">
    <source>
        <dbReference type="PROSITE" id="PS50043"/>
    </source>
</evidence>
<organism evidence="6 7">
    <name type="scientific">Halopseudomonas oceani</name>
    <dbReference type="NCBI Taxonomy" id="1708783"/>
    <lineage>
        <taxon>Bacteria</taxon>
        <taxon>Pseudomonadati</taxon>
        <taxon>Pseudomonadota</taxon>
        <taxon>Gammaproteobacteria</taxon>
        <taxon>Pseudomonadales</taxon>
        <taxon>Pseudomonadaceae</taxon>
        <taxon>Halopseudomonas</taxon>
    </lineage>
</organism>
<keyword evidence="1 3" id="KW-0597">Phosphoprotein</keyword>
<comment type="caution">
    <text evidence="6">The sequence shown here is derived from an EMBL/GenBank/DDBJ whole genome shotgun (WGS) entry which is preliminary data.</text>
</comment>
<dbReference type="GO" id="GO:0000160">
    <property type="term" value="P:phosphorelay signal transduction system"/>
    <property type="evidence" value="ECO:0007669"/>
    <property type="project" value="InterPro"/>
</dbReference>
<evidence type="ECO:0000313" key="6">
    <source>
        <dbReference type="EMBL" id="POB01807.1"/>
    </source>
</evidence>
<protein>
    <submittedName>
        <fullName evidence="6">DNA-binding response regulator</fullName>
    </submittedName>
</protein>
<dbReference type="InterPro" id="IPR016032">
    <property type="entry name" value="Sig_transdc_resp-reg_C-effctor"/>
</dbReference>
<dbReference type="Pfam" id="PF00196">
    <property type="entry name" value="GerE"/>
    <property type="match status" value="1"/>
</dbReference>
<dbReference type="SUPFAM" id="SSF46894">
    <property type="entry name" value="C-terminal effector domain of the bipartite response regulators"/>
    <property type="match status" value="1"/>
</dbReference>
<evidence type="ECO:0000256" key="1">
    <source>
        <dbReference type="ARBA" id="ARBA00022553"/>
    </source>
</evidence>
<dbReference type="InterPro" id="IPR051015">
    <property type="entry name" value="EvgA-like"/>
</dbReference>
<dbReference type="GO" id="GO:0003677">
    <property type="term" value="F:DNA binding"/>
    <property type="evidence" value="ECO:0007669"/>
    <property type="project" value="UniProtKB-KW"/>
</dbReference>
<feature type="domain" description="HTH luxR-type" evidence="4">
    <location>
        <begin position="114"/>
        <end position="179"/>
    </location>
</feature>
<dbReference type="CDD" id="cd06170">
    <property type="entry name" value="LuxR_C_like"/>
    <property type="match status" value="1"/>
</dbReference>
<dbReference type="InterPro" id="IPR000792">
    <property type="entry name" value="Tscrpt_reg_LuxR_C"/>
</dbReference>
<dbReference type="SMART" id="SM00448">
    <property type="entry name" value="REC"/>
    <property type="match status" value="1"/>
</dbReference>
<dbReference type="PRINTS" id="PR00038">
    <property type="entry name" value="HTHLUXR"/>
</dbReference>
<dbReference type="InterPro" id="IPR011006">
    <property type="entry name" value="CheY-like_superfamily"/>
</dbReference>
<dbReference type="PANTHER" id="PTHR45566">
    <property type="entry name" value="HTH-TYPE TRANSCRIPTIONAL REGULATOR YHJB-RELATED"/>
    <property type="match status" value="1"/>
</dbReference>
<name>A0A2P4ES49_9GAMM</name>
<dbReference type="Proteomes" id="UP000243451">
    <property type="component" value="Unassembled WGS sequence"/>
</dbReference>
<dbReference type="PROSITE" id="PS50110">
    <property type="entry name" value="RESPONSE_REGULATORY"/>
    <property type="match status" value="1"/>
</dbReference>
<feature type="domain" description="Response regulatory" evidence="5">
    <location>
        <begin position="1"/>
        <end position="100"/>
    </location>
</feature>
<dbReference type="Gene3D" id="1.10.10.10">
    <property type="entry name" value="Winged helix-like DNA-binding domain superfamily/Winged helix DNA-binding domain"/>
    <property type="match status" value="1"/>
</dbReference>
<evidence type="ECO:0000256" key="2">
    <source>
        <dbReference type="ARBA" id="ARBA00023125"/>
    </source>
</evidence>
<dbReference type="InterPro" id="IPR058245">
    <property type="entry name" value="NreC/VraR/RcsB-like_REC"/>
</dbReference>
<dbReference type="CDD" id="cd17535">
    <property type="entry name" value="REC_NarL-like"/>
    <property type="match status" value="1"/>
</dbReference>
<gene>
    <name evidence="6" type="ORF">C1949_15770</name>
</gene>
<dbReference type="SMART" id="SM00421">
    <property type="entry name" value="HTH_LUXR"/>
    <property type="match status" value="1"/>
</dbReference>
<dbReference type="AlphaFoldDB" id="A0A2P4ES49"/>
<proteinExistence type="predicted"/>